<evidence type="ECO:0000313" key="7">
    <source>
        <dbReference type="Proteomes" id="UP000035680"/>
    </source>
</evidence>
<reference evidence="7" key="1">
    <citation type="submission" date="2014-07" db="EMBL/GenBank/DDBJ databases">
        <authorList>
            <person name="Martin A.A"/>
            <person name="De Silva N."/>
        </authorList>
    </citation>
    <scope>NUCLEOTIDE SEQUENCE</scope>
</reference>
<dbReference type="PANTHER" id="PTHR47966">
    <property type="entry name" value="BETA-SITE APP-CLEAVING ENZYME, ISOFORM A-RELATED"/>
    <property type="match status" value="1"/>
</dbReference>
<dbReference type="InterPro" id="IPR021109">
    <property type="entry name" value="Peptidase_aspartic_dom_sf"/>
</dbReference>
<dbReference type="Proteomes" id="UP000035680">
    <property type="component" value="Unassembled WGS sequence"/>
</dbReference>
<feature type="active site" evidence="2">
    <location>
        <position position="91"/>
    </location>
</feature>
<keyword evidence="5" id="KW-0732">Signal</keyword>
<organism evidence="7 8">
    <name type="scientific">Strongyloides venezuelensis</name>
    <name type="common">Threadworm</name>
    <dbReference type="NCBI Taxonomy" id="75913"/>
    <lineage>
        <taxon>Eukaryota</taxon>
        <taxon>Metazoa</taxon>
        <taxon>Ecdysozoa</taxon>
        <taxon>Nematoda</taxon>
        <taxon>Chromadorea</taxon>
        <taxon>Rhabditida</taxon>
        <taxon>Tylenchina</taxon>
        <taxon>Panagrolaimomorpha</taxon>
        <taxon>Strongyloidoidea</taxon>
        <taxon>Strongyloididae</taxon>
        <taxon>Strongyloides</taxon>
    </lineage>
</organism>
<dbReference type="AlphaFoldDB" id="A0A0K0FHA7"/>
<dbReference type="CDD" id="cd05471">
    <property type="entry name" value="pepsin_like"/>
    <property type="match status" value="1"/>
</dbReference>
<dbReference type="GO" id="GO:0004190">
    <property type="term" value="F:aspartic-type endopeptidase activity"/>
    <property type="evidence" value="ECO:0007669"/>
    <property type="project" value="UniProtKB-KW"/>
</dbReference>
<dbReference type="PANTHER" id="PTHR47966:SF45">
    <property type="entry name" value="PEPTIDASE A1 DOMAIN-CONTAINING PROTEIN"/>
    <property type="match status" value="1"/>
</dbReference>
<evidence type="ECO:0000256" key="3">
    <source>
        <dbReference type="PIRSR" id="PIRSR601461-2"/>
    </source>
</evidence>
<evidence type="ECO:0000256" key="4">
    <source>
        <dbReference type="RuleBase" id="RU000454"/>
    </source>
</evidence>
<feature type="disulfide bond" evidence="3">
    <location>
        <begin position="317"/>
        <end position="349"/>
    </location>
</feature>
<dbReference type="FunFam" id="2.40.70.10:FF:000008">
    <property type="entry name" value="Cathepsin D"/>
    <property type="match status" value="1"/>
</dbReference>
<dbReference type="PROSITE" id="PS51767">
    <property type="entry name" value="PEPTIDASE_A1"/>
    <property type="match status" value="1"/>
</dbReference>
<keyword evidence="4" id="KW-0378">Hydrolase</keyword>
<evidence type="ECO:0000313" key="8">
    <source>
        <dbReference type="WBParaSite" id="SVE_0826900.1"/>
    </source>
</evidence>
<name>A0A0K0FHA7_STRVS</name>
<feature type="active site" evidence="2">
    <location>
        <position position="283"/>
    </location>
</feature>
<sequence>MKSFIIFFTLFSIVSSDTVEISIFSVESIKQKLIKSGEWGKYYREKQNSLRKSHLNSSSSITQLVNDYDDAEYVGNITIGTPGQLFTVVLDTGSANVWVIDKSCNNGSTKEACSQKRKFDSVRSSTYAVDDRPFRINYGIGWVRGFFGKDTLSLLGNGKNLKIDETTFGQANAISEDNGKSPIDGILGLAFKSIAFGGVTPPLIEASESKILPKPMFTVYFQKKGKVSGVVGGSFTYGGYDTKNCGPVLAYQKLTSASYWQFKLSSIGYKDKVFRDGWDAIADTGTSVIGGKYVMDALAGKLGGIWNKNFEVYTIPCNTISEIIKIKIGNNVYDVPTSDLENVIKKDLCMINLLPIDGVGSGTQFILGAPFHFSYCVTYDVGNKRLAFSYHKR</sequence>
<dbReference type="PRINTS" id="PR00792">
    <property type="entry name" value="PEPSIN"/>
</dbReference>
<feature type="disulfide bond" evidence="3">
    <location>
        <begin position="104"/>
        <end position="113"/>
    </location>
</feature>
<feature type="signal peptide" evidence="5">
    <location>
        <begin position="1"/>
        <end position="16"/>
    </location>
</feature>
<dbReference type="InterPro" id="IPR001969">
    <property type="entry name" value="Aspartic_peptidase_AS"/>
</dbReference>
<accession>A0A0K0FHA7</accession>
<dbReference type="SUPFAM" id="SSF50630">
    <property type="entry name" value="Acid proteases"/>
    <property type="match status" value="1"/>
</dbReference>
<feature type="domain" description="Peptidase A1" evidence="6">
    <location>
        <begin position="73"/>
        <end position="389"/>
    </location>
</feature>
<reference evidence="8" key="2">
    <citation type="submission" date="2015-08" db="UniProtKB">
        <authorList>
            <consortium name="WormBaseParasite"/>
        </authorList>
    </citation>
    <scope>IDENTIFICATION</scope>
</reference>
<dbReference type="InterPro" id="IPR034164">
    <property type="entry name" value="Pepsin-like_dom"/>
</dbReference>
<dbReference type="GO" id="GO:0005764">
    <property type="term" value="C:lysosome"/>
    <property type="evidence" value="ECO:0007669"/>
    <property type="project" value="TreeGrafter"/>
</dbReference>
<feature type="chain" id="PRO_5005329653" evidence="5">
    <location>
        <begin position="17"/>
        <end position="393"/>
    </location>
</feature>
<evidence type="ECO:0000256" key="5">
    <source>
        <dbReference type="SAM" id="SignalP"/>
    </source>
</evidence>
<dbReference type="InterPro" id="IPR001461">
    <property type="entry name" value="Aspartic_peptidase_A1"/>
</dbReference>
<keyword evidence="4" id="KW-0064">Aspartyl protease</keyword>
<dbReference type="PROSITE" id="PS00141">
    <property type="entry name" value="ASP_PROTEASE"/>
    <property type="match status" value="1"/>
</dbReference>
<dbReference type="GO" id="GO:0006508">
    <property type="term" value="P:proteolysis"/>
    <property type="evidence" value="ECO:0007669"/>
    <property type="project" value="UniProtKB-KW"/>
</dbReference>
<proteinExistence type="inferred from homology"/>
<dbReference type="Pfam" id="PF00026">
    <property type="entry name" value="Asp"/>
    <property type="match status" value="1"/>
</dbReference>
<comment type="similarity">
    <text evidence="1 4">Belongs to the peptidase A1 family.</text>
</comment>
<keyword evidence="4" id="KW-0645">Protease</keyword>
<evidence type="ECO:0000256" key="2">
    <source>
        <dbReference type="PIRSR" id="PIRSR601461-1"/>
    </source>
</evidence>
<evidence type="ECO:0000259" key="6">
    <source>
        <dbReference type="PROSITE" id="PS51767"/>
    </source>
</evidence>
<evidence type="ECO:0000256" key="1">
    <source>
        <dbReference type="ARBA" id="ARBA00007447"/>
    </source>
</evidence>
<dbReference type="InterPro" id="IPR033121">
    <property type="entry name" value="PEPTIDASE_A1"/>
</dbReference>
<keyword evidence="7" id="KW-1185">Reference proteome</keyword>
<dbReference type="Gene3D" id="2.40.70.10">
    <property type="entry name" value="Acid Proteases"/>
    <property type="match status" value="2"/>
</dbReference>
<dbReference type="STRING" id="75913.A0A0K0FHA7"/>
<dbReference type="WBParaSite" id="SVE_0826900.1">
    <property type="protein sequence ID" value="SVE_0826900.1"/>
    <property type="gene ID" value="SVE_0826900"/>
</dbReference>
<keyword evidence="3" id="KW-1015">Disulfide bond</keyword>
<protein>
    <submittedName>
        <fullName evidence="8">Peptidase A1 domain-containing protein</fullName>
    </submittedName>
</protein>